<dbReference type="SUPFAM" id="SSF50182">
    <property type="entry name" value="Sm-like ribonucleoproteins"/>
    <property type="match status" value="1"/>
</dbReference>
<comment type="caution">
    <text evidence="7">The sequence shown here is derived from an EMBL/GenBank/DDBJ whole genome shotgun (WGS) entry which is preliminary data.</text>
</comment>
<evidence type="ECO:0000256" key="1">
    <source>
        <dbReference type="ARBA" id="ARBA00004370"/>
    </source>
</evidence>
<dbReference type="RefSeq" id="WP_106093030.1">
    <property type="nucleotide sequence ID" value="NZ_PVNL01000119.1"/>
</dbReference>
<keyword evidence="2 5" id="KW-0812">Transmembrane</keyword>
<evidence type="ECO:0000256" key="2">
    <source>
        <dbReference type="ARBA" id="ARBA00022692"/>
    </source>
</evidence>
<dbReference type="Proteomes" id="UP000238823">
    <property type="component" value="Unassembled WGS sequence"/>
</dbReference>
<name>A0A2S9Y4M1_9BACT</name>
<feature type="domain" description="Mechanosensitive ion channel MscS" evidence="6">
    <location>
        <begin position="97"/>
        <end position="171"/>
    </location>
</feature>
<keyword evidence="3 5" id="KW-1133">Transmembrane helix</keyword>
<dbReference type="GO" id="GO:0008381">
    <property type="term" value="F:mechanosensitive monoatomic ion channel activity"/>
    <property type="evidence" value="ECO:0007669"/>
    <property type="project" value="UniProtKB-ARBA"/>
</dbReference>
<dbReference type="InterPro" id="IPR010920">
    <property type="entry name" value="LSM_dom_sf"/>
</dbReference>
<dbReference type="PANTHER" id="PTHR30566:SF5">
    <property type="entry name" value="MECHANOSENSITIVE ION CHANNEL PROTEIN 1, MITOCHONDRIAL-RELATED"/>
    <property type="match status" value="1"/>
</dbReference>
<protein>
    <submittedName>
        <fullName evidence="7">Mechanosensitive channel MscK</fullName>
    </submittedName>
</protein>
<feature type="transmembrane region" description="Helical" evidence="5">
    <location>
        <begin position="18"/>
        <end position="43"/>
    </location>
</feature>
<gene>
    <name evidence="7" type="primary">mscK_2</name>
    <name evidence="7" type="ORF">ENSA7_61670</name>
</gene>
<dbReference type="OrthoDB" id="9780668at2"/>
<evidence type="ECO:0000256" key="4">
    <source>
        <dbReference type="ARBA" id="ARBA00023136"/>
    </source>
</evidence>
<evidence type="ECO:0000313" key="8">
    <source>
        <dbReference type="Proteomes" id="UP000238823"/>
    </source>
</evidence>
<organism evidence="7 8">
    <name type="scientific">Enhygromyxa salina</name>
    <dbReference type="NCBI Taxonomy" id="215803"/>
    <lineage>
        <taxon>Bacteria</taxon>
        <taxon>Pseudomonadati</taxon>
        <taxon>Myxococcota</taxon>
        <taxon>Polyangia</taxon>
        <taxon>Nannocystales</taxon>
        <taxon>Nannocystaceae</taxon>
        <taxon>Enhygromyxa</taxon>
    </lineage>
</organism>
<sequence length="304" mass="33115">MDLSAVEAWLFNPTVGKIIAAIVAVILARGLAIVFSSSVLGRISDTTARYRARKLVALVSYLIAAVVITIIFSDKLGGLTVAFGVAGAGIAFALQEVIASLAGWVAVMFGGFYRIGDRVQLGGIRGDVIDIGVIRTTIMEIGEWVNGDLYTGRIVRVANSFVFKEPVFNYSGDFPFLWDEIVVPIKFGSDYAEARKILQVIAAAHLGDYAARAKSTWADMVTKFAIEDAQIDPMVTMVANDNWVEFTLRYVVDHKRRRGTKDVLWSEALAAFDATNGRVGMASMTVHLVETPAFDVRMLPPRAS</sequence>
<evidence type="ECO:0000259" key="6">
    <source>
        <dbReference type="Pfam" id="PF00924"/>
    </source>
</evidence>
<dbReference type="PANTHER" id="PTHR30566">
    <property type="entry name" value="YNAI-RELATED MECHANOSENSITIVE ION CHANNEL"/>
    <property type="match status" value="1"/>
</dbReference>
<dbReference type="InterPro" id="IPR006685">
    <property type="entry name" value="MscS_channel_2nd"/>
</dbReference>
<feature type="transmembrane region" description="Helical" evidence="5">
    <location>
        <begin position="55"/>
        <end position="73"/>
    </location>
</feature>
<evidence type="ECO:0000256" key="5">
    <source>
        <dbReference type="SAM" id="Phobius"/>
    </source>
</evidence>
<evidence type="ECO:0000256" key="3">
    <source>
        <dbReference type="ARBA" id="ARBA00022989"/>
    </source>
</evidence>
<comment type="subcellular location">
    <subcellularLocation>
        <location evidence="1">Membrane</location>
    </subcellularLocation>
</comment>
<dbReference type="AlphaFoldDB" id="A0A2S9Y4M1"/>
<dbReference type="InterPro" id="IPR023408">
    <property type="entry name" value="MscS_beta-dom_sf"/>
</dbReference>
<evidence type="ECO:0000313" key="7">
    <source>
        <dbReference type="EMBL" id="PRP99950.1"/>
    </source>
</evidence>
<dbReference type="Pfam" id="PF00924">
    <property type="entry name" value="MS_channel_2nd"/>
    <property type="match status" value="1"/>
</dbReference>
<dbReference type="EMBL" id="PVNL01000119">
    <property type="protein sequence ID" value="PRP99950.1"/>
    <property type="molecule type" value="Genomic_DNA"/>
</dbReference>
<dbReference type="GO" id="GO:0016020">
    <property type="term" value="C:membrane"/>
    <property type="evidence" value="ECO:0007669"/>
    <property type="project" value="UniProtKB-SubCell"/>
</dbReference>
<feature type="transmembrane region" description="Helical" evidence="5">
    <location>
        <begin position="79"/>
        <end position="112"/>
    </location>
</feature>
<proteinExistence type="predicted"/>
<reference evidence="7 8" key="1">
    <citation type="submission" date="2018-03" db="EMBL/GenBank/DDBJ databases">
        <title>Draft Genome Sequences of the Obligatory Marine Myxobacteria Enhygromyxa salina SWB007.</title>
        <authorList>
            <person name="Poehlein A."/>
            <person name="Moghaddam J.A."/>
            <person name="Harms H."/>
            <person name="Alanjari M."/>
            <person name="Koenig G.M."/>
            <person name="Daniel R."/>
            <person name="Schaeberle T.F."/>
        </authorList>
    </citation>
    <scope>NUCLEOTIDE SEQUENCE [LARGE SCALE GENOMIC DNA]</scope>
    <source>
        <strain evidence="7 8">SWB007</strain>
    </source>
</reference>
<dbReference type="Gene3D" id="2.30.30.60">
    <property type="match status" value="1"/>
</dbReference>
<keyword evidence="4 5" id="KW-0472">Membrane</keyword>
<accession>A0A2S9Y4M1</accession>